<keyword evidence="1" id="KW-0131">Cell cycle</keyword>
<name>A0A250XL55_9CHLO</name>
<evidence type="ECO:0000313" key="3">
    <source>
        <dbReference type="Proteomes" id="UP000232323"/>
    </source>
</evidence>
<evidence type="ECO:0000313" key="2">
    <source>
        <dbReference type="EMBL" id="GAX83510.1"/>
    </source>
</evidence>
<organism evidence="2 3">
    <name type="scientific">Chlamydomonas eustigma</name>
    <dbReference type="NCBI Taxonomy" id="1157962"/>
    <lineage>
        <taxon>Eukaryota</taxon>
        <taxon>Viridiplantae</taxon>
        <taxon>Chlorophyta</taxon>
        <taxon>core chlorophytes</taxon>
        <taxon>Chlorophyceae</taxon>
        <taxon>CS clade</taxon>
        <taxon>Chlamydomonadales</taxon>
        <taxon>Chlamydomonadaceae</taxon>
        <taxon>Chlamydomonas</taxon>
    </lineage>
</organism>
<dbReference type="OrthoDB" id="49185at2759"/>
<comment type="subunit">
    <text evidence="1">Component of the NDC80 complex.</text>
</comment>
<keyword evidence="1" id="KW-0158">Chromosome</keyword>
<evidence type="ECO:0000256" key="1">
    <source>
        <dbReference type="RuleBase" id="RU368011"/>
    </source>
</evidence>
<comment type="caution">
    <text evidence="2">The sequence shown here is derived from an EMBL/GenBank/DDBJ whole genome shotgun (WGS) entry which is preliminary data.</text>
</comment>
<dbReference type="Proteomes" id="UP000232323">
    <property type="component" value="Unassembled WGS sequence"/>
</dbReference>
<dbReference type="EMBL" id="BEGY01000100">
    <property type="protein sequence ID" value="GAX83510.1"/>
    <property type="molecule type" value="Genomic_DNA"/>
</dbReference>
<comment type="function">
    <text evidence="1">Acts as a component of the essential kinetochore-associated NDC80 complex, which is required for chromosome segregation and spindle checkpoint activity.</text>
</comment>
<dbReference type="GO" id="GO:0005634">
    <property type="term" value="C:nucleus"/>
    <property type="evidence" value="ECO:0007669"/>
    <property type="project" value="UniProtKB-SubCell"/>
</dbReference>
<dbReference type="Gene3D" id="3.30.160.570">
    <property type="entry name" value="Ncd80 complex, Spc24 subunit"/>
    <property type="match status" value="1"/>
</dbReference>
<comment type="similarity">
    <text evidence="1">Belongs to the SPC24 family.</text>
</comment>
<dbReference type="AlphaFoldDB" id="A0A250XL55"/>
<dbReference type="GO" id="GO:0000776">
    <property type="term" value="C:kinetochore"/>
    <property type="evidence" value="ECO:0007669"/>
    <property type="project" value="UniProtKB-KW"/>
</dbReference>
<proteinExistence type="inferred from homology"/>
<dbReference type="Pfam" id="PF08286">
    <property type="entry name" value="Spc24"/>
    <property type="match status" value="1"/>
</dbReference>
<keyword evidence="1" id="KW-0539">Nucleus</keyword>
<sequence>MSKHSSDPFAEHLSIMKSLYHEYQRRDEIESLRSVEMLLKETMDVQNLRKEQGLILIKNLSCSVMDLEALSVYPESQNFHQKRIEALQKDGEATAGALISVEREIKMHEDQLLQVAERARNAMARRQGLERTVSTEEPFLRHQLSLFAHISKITWKLDREESVAGTVSDQKSGDLRPFDVPDSQSLSQYELVNKLWQVL</sequence>
<keyword evidence="1" id="KW-0498">Mitosis</keyword>
<dbReference type="GO" id="GO:0051301">
    <property type="term" value="P:cell division"/>
    <property type="evidence" value="ECO:0007669"/>
    <property type="project" value="UniProtKB-UniRule"/>
</dbReference>
<comment type="subcellular location">
    <subcellularLocation>
        <location evidence="1">Nucleus</location>
    </subcellularLocation>
    <subcellularLocation>
        <location evidence="1">Chromosome</location>
        <location evidence="1">Centromere</location>
        <location evidence="1">Kinetochore</location>
    </subcellularLocation>
</comment>
<accession>A0A250XL55</accession>
<keyword evidence="1" id="KW-0995">Kinetochore</keyword>
<reference evidence="2 3" key="1">
    <citation type="submission" date="2017-08" db="EMBL/GenBank/DDBJ databases">
        <title>Acidophilic green algal genome provides insights into adaptation to an acidic environment.</title>
        <authorList>
            <person name="Hirooka S."/>
            <person name="Hirose Y."/>
            <person name="Kanesaki Y."/>
            <person name="Higuchi S."/>
            <person name="Fujiwara T."/>
            <person name="Onuma R."/>
            <person name="Era A."/>
            <person name="Ohbayashi R."/>
            <person name="Uzuka A."/>
            <person name="Nozaki H."/>
            <person name="Yoshikawa H."/>
            <person name="Miyagishima S.Y."/>
        </authorList>
    </citation>
    <scope>NUCLEOTIDE SEQUENCE [LARGE SCALE GENOMIC DNA]</scope>
    <source>
        <strain evidence="2 3">NIES-2499</strain>
    </source>
</reference>
<keyword evidence="3" id="KW-1185">Reference proteome</keyword>
<dbReference type="InterPro" id="IPR013252">
    <property type="entry name" value="Ndc80_Spc24"/>
</dbReference>
<protein>
    <recommendedName>
        <fullName evidence="1">Kinetochore protein Spc24</fullName>
    </recommendedName>
</protein>
<keyword evidence="1" id="KW-0132">Cell division</keyword>
<gene>
    <name evidence="2" type="ORF">CEUSTIGMA_g10935.t1</name>
</gene>
<keyword evidence="1" id="KW-0137">Centromere</keyword>